<evidence type="ECO:0000313" key="2">
    <source>
        <dbReference type="Proteomes" id="UP000624404"/>
    </source>
</evidence>
<dbReference type="Proteomes" id="UP000624404">
    <property type="component" value="Unassembled WGS sequence"/>
</dbReference>
<accession>A0A8H2ZRI4</accession>
<organism evidence="1 2">
    <name type="scientific">Sclerotinia trifoliorum</name>
    <dbReference type="NCBI Taxonomy" id="28548"/>
    <lineage>
        <taxon>Eukaryota</taxon>
        <taxon>Fungi</taxon>
        <taxon>Dikarya</taxon>
        <taxon>Ascomycota</taxon>
        <taxon>Pezizomycotina</taxon>
        <taxon>Leotiomycetes</taxon>
        <taxon>Helotiales</taxon>
        <taxon>Sclerotiniaceae</taxon>
        <taxon>Sclerotinia</taxon>
    </lineage>
</organism>
<dbReference type="OrthoDB" id="10608092at2759"/>
<reference evidence="1" key="1">
    <citation type="submission" date="2020-10" db="EMBL/GenBank/DDBJ databases">
        <authorList>
            <person name="Kusch S."/>
        </authorList>
    </citation>
    <scope>NUCLEOTIDE SEQUENCE</scope>
    <source>
        <strain evidence="1">SwB9</strain>
    </source>
</reference>
<sequence>MCIPIPLEIDPSLKPTIGLRRMPPSIDSLCTAVQIRNKAKLLHKIAVINEVSSALNEESCLHMIASGIRYYISFPFRCTSPEAHNHQLQDGKLDLQLYTAIYYTVQLHLERLDVTEVAWLIQNYSIFLLCGTNSCIIAIYLIAENMDSNVQRQPCHKFNSNKICYHLPVCIRGQRFHNRLIQVHFPAMHSNSWFNSWITIIIGHGGNEFEEFAEFLHPTTENVPDRL</sequence>
<protein>
    <submittedName>
        <fullName evidence="1">B356e61b-6ba9-4cef-b1be-b891e322890a</fullName>
    </submittedName>
</protein>
<keyword evidence="2" id="KW-1185">Reference proteome</keyword>
<name>A0A8H2ZRI4_9HELO</name>
<comment type="caution">
    <text evidence="1">The sequence shown here is derived from an EMBL/GenBank/DDBJ whole genome shotgun (WGS) entry which is preliminary data.</text>
</comment>
<dbReference type="EMBL" id="CAJHIA010000030">
    <property type="protein sequence ID" value="CAD6447931.1"/>
    <property type="molecule type" value="Genomic_DNA"/>
</dbReference>
<gene>
    <name evidence="1" type="ORF">SCLTRI_LOCUS7723</name>
</gene>
<proteinExistence type="predicted"/>
<evidence type="ECO:0000313" key="1">
    <source>
        <dbReference type="EMBL" id="CAD6447931.1"/>
    </source>
</evidence>
<dbReference type="AlphaFoldDB" id="A0A8H2ZRI4"/>